<name>A0AAD6TWR4_9AGAR</name>
<protein>
    <submittedName>
        <fullName evidence="2">Uncharacterized protein</fullName>
    </submittedName>
</protein>
<evidence type="ECO:0000313" key="2">
    <source>
        <dbReference type="EMBL" id="KAJ7082060.1"/>
    </source>
</evidence>
<keyword evidence="1" id="KW-1133">Transmembrane helix</keyword>
<evidence type="ECO:0000313" key="3">
    <source>
        <dbReference type="Proteomes" id="UP001222325"/>
    </source>
</evidence>
<keyword evidence="3" id="KW-1185">Reference proteome</keyword>
<accession>A0AAD6TWR4</accession>
<keyword evidence="1" id="KW-0812">Transmembrane</keyword>
<gene>
    <name evidence="2" type="ORF">B0H15DRAFT_803431</name>
</gene>
<proteinExistence type="predicted"/>
<dbReference type="EMBL" id="JARJCN010000047">
    <property type="protein sequence ID" value="KAJ7082060.1"/>
    <property type="molecule type" value="Genomic_DNA"/>
</dbReference>
<reference evidence="2" key="1">
    <citation type="submission" date="2023-03" db="EMBL/GenBank/DDBJ databases">
        <title>Massive genome expansion in bonnet fungi (Mycena s.s.) driven by repeated elements and novel gene families across ecological guilds.</title>
        <authorList>
            <consortium name="Lawrence Berkeley National Laboratory"/>
            <person name="Harder C.B."/>
            <person name="Miyauchi S."/>
            <person name="Viragh M."/>
            <person name="Kuo A."/>
            <person name="Thoen E."/>
            <person name="Andreopoulos B."/>
            <person name="Lu D."/>
            <person name="Skrede I."/>
            <person name="Drula E."/>
            <person name="Henrissat B."/>
            <person name="Morin E."/>
            <person name="Kohler A."/>
            <person name="Barry K."/>
            <person name="LaButti K."/>
            <person name="Morin E."/>
            <person name="Salamov A."/>
            <person name="Lipzen A."/>
            <person name="Mereny Z."/>
            <person name="Hegedus B."/>
            <person name="Baldrian P."/>
            <person name="Stursova M."/>
            <person name="Weitz H."/>
            <person name="Taylor A."/>
            <person name="Grigoriev I.V."/>
            <person name="Nagy L.G."/>
            <person name="Martin F."/>
            <person name="Kauserud H."/>
        </authorList>
    </citation>
    <scope>NUCLEOTIDE SEQUENCE</scope>
    <source>
        <strain evidence="2">CBHHK173m</strain>
    </source>
</reference>
<dbReference type="AlphaFoldDB" id="A0AAD6TWR4"/>
<comment type="caution">
    <text evidence="2">The sequence shown here is derived from an EMBL/GenBank/DDBJ whole genome shotgun (WGS) entry which is preliminary data.</text>
</comment>
<feature type="transmembrane region" description="Helical" evidence="1">
    <location>
        <begin position="108"/>
        <end position="129"/>
    </location>
</feature>
<keyword evidence="1" id="KW-0472">Membrane</keyword>
<sequence>MRTSGPGHVAPLSSSHHAQFSCVAISTSLDDLPIGPWLRSSFAIDNNLMEMRAVEKTPSPAASPCQTSQDRFLSVLYIDLPCVDIRYNHHIPSAIQGSAQKCRGAGGFLVAVGLVHAFIGSTSAAACVLRASQRSRRYSSIHAIDVPARPIMPAHQHLVPSSPSGDLVLCAPTLEYNVFDTHGLKPSGAQSFLPTDATPYRADLERAPFYARACMAMIQRDERRAGSTCVPRPRAYSFRRLAAELAGSAKDSCWAPSLRSLAHADRIHGASRDRISIPKMRTLTVPALQESPAAKLSTR</sequence>
<dbReference type="Proteomes" id="UP001222325">
    <property type="component" value="Unassembled WGS sequence"/>
</dbReference>
<evidence type="ECO:0000256" key="1">
    <source>
        <dbReference type="SAM" id="Phobius"/>
    </source>
</evidence>
<organism evidence="2 3">
    <name type="scientific">Mycena belliarum</name>
    <dbReference type="NCBI Taxonomy" id="1033014"/>
    <lineage>
        <taxon>Eukaryota</taxon>
        <taxon>Fungi</taxon>
        <taxon>Dikarya</taxon>
        <taxon>Basidiomycota</taxon>
        <taxon>Agaricomycotina</taxon>
        <taxon>Agaricomycetes</taxon>
        <taxon>Agaricomycetidae</taxon>
        <taxon>Agaricales</taxon>
        <taxon>Marasmiineae</taxon>
        <taxon>Mycenaceae</taxon>
        <taxon>Mycena</taxon>
    </lineage>
</organism>